<name>A0A286G9G3_9BACT</name>
<gene>
    <name evidence="2" type="ORF">SAMN06269250_3827</name>
</gene>
<organism evidence="2 3">
    <name type="scientific">Spirosoma fluviale</name>
    <dbReference type="NCBI Taxonomy" id="1597977"/>
    <lineage>
        <taxon>Bacteria</taxon>
        <taxon>Pseudomonadati</taxon>
        <taxon>Bacteroidota</taxon>
        <taxon>Cytophagia</taxon>
        <taxon>Cytophagales</taxon>
        <taxon>Cytophagaceae</taxon>
        <taxon>Spirosoma</taxon>
    </lineage>
</organism>
<evidence type="ECO:0000259" key="1">
    <source>
        <dbReference type="Pfam" id="PF05368"/>
    </source>
</evidence>
<evidence type="ECO:0000313" key="3">
    <source>
        <dbReference type="Proteomes" id="UP000219452"/>
    </source>
</evidence>
<sequence>MSTPDIPLSQRHVSFVGTALEPLSVITQLAKHQNAMYIILGATGHVGSAVAQSLLDQGESITVLTHDAQKGQMWQQKGATVAVADVHDTNQLRAVFQGGKRLFVLNPPAPITTNTVQEERNSVRSILAALIDSGIEKIVAQSTYGAQPGERIGDLGVLYELEQGLGKTGIPTSILRAAYYMSNWDIALATARQAGRVPTLFPPAFKLPMVAPRDVGTVGAALLREPVQQTGLHYVEGPQRYSSADVAAAFADVLGKDVEAVETPRDVWATTLQQLGFSEQAAESMATMTGITLDQTYELPEAPIRGTITLQAYITALVKSGQ</sequence>
<dbReference type="Gene3D" id="3.40.50.720">
    <property type="entry name" value="NAD(P)-binding Rossmann-like Domain"/>
    <property type="match status" value="1"/>
</dbReference>
<dbReference type="PANTHER" id="PTHR43162:SF1">
    <property type="entry name" value="PRESTALK A DIFFERENTIATION PROTEIN A"/>
    <property type="match status" value="1"/>
</dbReference>
<keyword evidence="3" id="KW-1185">Reference proteome</keyword>
<dbReference type="Gene3D" id="3.90.25.10">
    <property type="entry name" value="UDP-galactose 4-epimerase, domain 1"/>
    <property type="match status" value="1"/>
</dbReference>
<dbReference type="PANTHER" id="PTHR43162">
    <property type="match status" value="1"/>
</dbReference>
<dbReference type="SUPFAM" id="SSF51735">
    <property type="entry name" value="NAD(P)-binding Rossmann-fold domains"/>
    <property type="match status" value="1"/>
</dbReference>
<protein>
    <submittedName>
        <fullName evidence="2">Uncharacterized conserved protein YbjT, contains NAD(P)-binding and DUF2867 domains</fullName>
    </submittedName>
</protein>
<dbReference type="InterPro" id="IPR008030">
    <property type="entry name" value="NmrA-like"/>
</dbReference>
<proteinExistence type="predicted"/>
<dbReference type="Proteomes" id="UP000219452">
    <property type="component" value="Unassembled WGS sequence"/>
</dbReference>
<dbReference type="InterPro" id="IPR036291">
    <property type="entry name" value="NAD(P)-bd_dom_sf"/>
</dbReference>
<dbReference type="AlphaFoldDB" id="A0A286G9G3"/>
<dbReference type="Pfam" id="PF05368">
    <property type="entry name" value="NmrA"/>
    <property type="match status" value="1"/>
</dbReference>
<accession>A0A286G9G3</accession>
<dbReference type="InterPro" id="IPR051604">
    <property type="entry name" value="Ergot_Alk_Oxidoreductase"/>
</dbReference>
<reference evidence="3" key="1">
    <citation type="submission" date="2017-09" db="EMBL/GenBank/DDBJ databases">
        <authorList>
            <person name="Varghese N."/>
            <person name="Submissions S."/>
        </authorList>
    </citation>
    <scope>NUCLEOTIDE SEQUENCE [LARGE SCALE GENOMIC DNA]</scope>
    <source>
        <strain evidence="3">DSM 29961</strain>
    </source>
</reference>
<evidence type="ECO:0000313" key="2">
    <source>
        <dbReference type="EMBL" id="SOD92151.1"/>
    </source>
</evidence>
<dbReference type="EMBL" id="OCNH01000003">
    <property type="protein sequence ID" value="SOD92151.1"/>
    <property type="molecule type" value="Genomic_DNA"/>
</dbReference>
<feature type="domain" description="NmrA-like" evidence="1">
    <location>
        <begin position="38"/>
        <end position="297"/>
    </location>
</feature>